<sequence>MRKLIIQLHLWIGLTTGAVLAVVGVTGSVYTFQPELTRMLYSDLYTSTASGVLPKPAEVVFKAAEKHFGAPVTNALFPLRELENYAFKVKGKKEWVFFDASTGAYLGEMEKRRGILDTVLEIHRQLTLGEIGSTITGICSLLLALVLVSSGLYLWLPRKKKKLKAGLTFKRNASSKRRNYDIHNVLGFYFSLPLFIAATTGLYFAFPEQVQAVADVLTNSKAKTPNPKELKSVYQAGVAPVSVYQLLEQMQSFEDQGYYKRNLTMPKDSLDYAYFSLTNASEVDRGPEYRPQVYLDQYSGQPLYVYEPLRASSGSQLTRNWFLPVHFGEIGGMFTRVLWFIMGLMPAILWVSGIVIWRNKSKKKKSQAKHTDQITA</sequence>
<proteinExistence type="predicted"/>
<evidence type="ECO:0000256" key="1">
    <source>
        <dbReference type="SAM" id="Phobius"/>
    </source>
</evidence>
<protein>
    <submittedName>
        <fullName evidence="2">PepSY domain-containing protein</fullName>
    </submittedName>
</protein>
<dbReference type="Pfam" id="PF03929">
    <property type="entry name" value="PepSY_TM"/>
    <property type="match status" value="1"/>
</dbReference>
<keyword evidence="1" id="KW-0472">Membrane</keyword>
<organism evidence="2 3">
    <name type="scientific">Pontibacter cellulosilyticus</name>
    <dbReference type="NCBI Taxonomy" id="1720253"/>
    <lineage>
        <taxon>Bacteria</taxon>
        <taxon>Pseudomonadati</taxon>
        <taxon>Bacteroidota</taxon>
        <taxon>Cytophagia</taxon>
        <taxon>Cytophagales</taxon>
        <taxon>Hymenobacteraceae</taxon>
        <taxon>Pontibacter</taxon>
    </lineage>
</organism>
<dbReference type="RefSeq" id="WP_187066415.1">
    <property type="nucleotide sequence ID" value="NZ_JACRVF010000001.1"/>
</dbReference>
<reference evidence="2" key="1">
    <citation type="submission" date="2020-08" db="EMBL/GenBank/DDBJ databases">
        <title>Pontibacter sp. SD6 16S ribosomal RNA gene Genome sequencing and assembly.</title>
        <authorList>
            <person name="Kang M."/>
        </authorList>
    </citation>
    <scope>NUCLEOTIDE SEQUENCE</scope>
    <source>
        <strain evidence="2">SD6</strain>
    </source>
</reference>
<feature type="transmembrane region" description="Helical" evidence="1">
    <location>
        <begin position="186"/>
        <end position="206"/>
    </location>
</feature>
<evidence type="ECO:0000313" key="2">
    <source>
        <dbReference type="EMBL" id="MBC5992471.1"/>
    </source>
</evidence>
<keyword evidence="1" id="KW-0812">Transmembrane</keyword>
<keyword evidence="1" id="KW-1133">Transmembrane helix</keyword>
<comment type="caution">
    <text evidence="2">The sequence shown here is derived from an EMBL/GenBank/DDBJ whole genome shotgun (WGS) entry which is preliminary data.</text>
</comment>
<feature type="transmembrane region" description="Helical" evidence="1">
    <location>
        <begin position="337"/>
        <end position="357"/>
    </location>
</feature>
<keyword evidence="3" id="KW-1185">Reference proteome</keyword>
<feature type="transmembrane region" description="Helical" evidence="1">
    <location>
        <begin position="12"/>
        <end position="32"/>
    </location>
</feature>
<dbReference type="EMBL" id="JACRVF010000001">
    <property type="protein sequence ID" value="MBC5992471.1"/>
    <property type="molecule type" value="Genomic_DNA"/>
</dbReference>
<dbReference type="PANTHER" id="PTHR34219">
    <property type="entry name" value="IRON-REGULATED INNER MEMBRANE PROTEIN-RELATED"/>
    <property type="match status" value="1"/>
</dbReference>
<name>A0A923SJ89_9BACT</name>
<dbReference type="AlphaFoldDB" id="A0A923SJ89"/>
<dbReference type="Proteomes" id="UP000603640">
    <property type="component" value="Unassembled WGS sequence"/>
</dbReference>
<evidence type="ECO:0000313" key="3">
    <source>
        <dbReference type="Proteomes" id="UP000603640"/>
    </source>
</evidence>
<feature type="transmembrane region" description="Helical" evidence="1">
    <location>
        <begin position="135"/>
        <end position="156"/>
    </location>
</feature>
<gene>
    <name evidence="2" type="ORF">H8S84_06445</name>
</gene>
<accession>A0A923SJ89</accession>
<dbReference type="InterPro" id="IPR005625">
    <property type="entry name" value="PepSY-ass_TM"/>
</dbReference>